<evidence type="ECO:0000256" key="1">
    <source>
        <dbReference type="ARBA" id="ARBA00022723"/>
    </source>
</evidence>
<reference evidence="5" key="1">
    <citation type="journal article" date="2021" name="Open Biol.">
        <title>Shared evolutionary footprints suggest mitochondrial oxidative damage underlies multiple complex I losses in fungi.</title>
        <authorList>
            <person name="Schikora-Tamarit M.A."/>
            <person name="Marcet-Houben M."/>
            <person name="Nosek J."/>
            <person name="Gabaldon T."/>
        </authorList>
    </citation>
    <scope>NUCLEOTIDE SEQUENCE</scope>
    <source>
        <strain evidence="5">CBS6075</strain>
    </source>
</reference>
<organism evidence="5 6">
    <name type="scientific">Ogataea philodendri</name>
    <dbReference type="NCBI Taxonomy" id="1378263"/>
    <lineage>
        <taxon>Eukaryota</taxon>
        <taxon>Fungi</taxon>
        <taxon>Dikarya</taxon>
        <taxon>Ascomycota</taxon>
        <taxon>Saccharomycotina</taxon>
        <taxon>Pichiomycetes</taxon>
        <taxon>Pichiales</taxon>
        <taxon>Pichiaceae</taxon>
        <taxon>Ogataea</taxon>
    </lineage>
</organism>
<keyword evidence="6" id="KW-1185">Reference proteome</keyword>
<dbReference type="AlphaFoldDB" id="A0A9P8PG16"/>
<dbReference type="PANTHER" id="PTHR14677">
    <property type="entry name" value="ARSENITE INDUCUBLE RNA ASSOCIATED PROTEIN AIP-1-RELATED"/>
    <property type="match status" value="1"/>
</dbReference>
<evidence type="ECO:0000313" key="6">
    <source>
        <dbReference type="Proteomes" id="UP000769157"/>
    </source>
</evidence>
<proteinExistence type="predicted"/>
<dbReference type="PANTHER" id="PTHR14677:SF40">
    <property type="entry name" value="CDC48-ASSOCIATED UBIQUITIN-LIKE_ZINC FINGER PROTEIN 1"/>
    <property type="match status" value="1"/>
</dbReference>
<dbReference type="OrthoDB" id="431929at2759"/>
<dbReference type="Gene3D" id="4.10.1110.10">
    <property type="entry name" value="AN1-like Zinc finger"/>
    <property type="match status" value="1"/>
</dbReference>
<evidence type="ECO:0000313" key="5">
    <source>
        <dbReference type="EMBL" id="KAH3671608.1"/>
    </source>
</evidence>
<name>A0A9P8PG16_9ASCO</name>
<keyword evidence="3" id="KW-0862">Zinc</keyword>
<dbReference type="RefSeq" id="XP_046064784.1">
    <property type="nucleotide sequence ID" value="XM_046204073.1"/>
</dbReference>
<gene>
    <name evidence="5" type="ORF">OGAPHI_000311</name>
</gene>
<sequence length="258" mass="29133">MTTTKDESLLDIGRLCSVCQRVDFLPFTCPHCSVSFCTDHRTNFNEHECKALKLKKQTTISTPVPSTIKSSSLFPDLDKIRKQAELDRKPKQTLATSSDSAALQKLKSFISFHKSKSKPLFRLKKSTPASRMVELAKMKNLAVGDVKISGSERVHIWVQYVPDESKFGNAELTERKALFVSKSWPVGRLLDFASTAMKIKNDNNRTTESIKKLTIFRHRRDGESSEEEYIYVPANGRVVKEISDGDIVYIVRGADVTK</sequence>
<dbReference type="InterPro" id="IPR035896">
    <property type="entry name" value="AN1-like_Znf"/>
</dbReference>
<dbReference type="GO" id="GO:0008270">
    <property type="term" value="F:zinc ion binding"/>
    <property type="evidence" value="ECO:0007669"/>
    <property type="project" value="UniProtKB-KW"/>
</dbReference>
<keyword evidence="2" id="KW-0863">Zinc-finger</keyword>
<reference evidence="5" key="2">
    <citation type="submission" date="2021-01" db="EMBL/GenBank/DDBJ databases">
        <authorList>
            <person name="Schikora-Tamarit M.A."/>
        </authorList>
    </citation>
    <scope>NUCLEOTIDE SEQUENCE</scope>
    <source>
        <strain evidence="5">CBS6075</strain>
    </source>
</reference>
<dbReference type="Pfam" id="PF01428">
    <property type="entry name" value="zf-AN1"/>
    <property type="match status" value="1"/>
</dbReference>
<dbReference type="SUPFAM" id="SSF118310">
    <property type="entry name" value="AN1-like Zinc finger"/>
    <property type="match status" value="1"/>
</dbReference>
<keyword evidence="1" id="KW-0479">Metal-binding</keyword>
<protein>
    <recommendedName>
        <fullName evidence="4">AN1-type domain-containing protein</fullName>
    </recommendedName>
</protein>
<dbReference type="InterPro" id="IPR057358">
    <property type="entry name" value="UBL_ZFAND1-like"/>
</dbReference>
<evidence type="ECO:0000256" key="3">
    <source>
        <dbReference type="ARBA" id="ARBA00022833"/>
    </source>
</evidence>
<dbReference type="EMBL" id="JAEUBE010000055">
    <property type="protein sequence ID" value="KAH3671608.1"/>
    <property type="molecule type" value="Genomic_DNA"/>
</dbReference>
<evidence type="ECO:0000256" key="2">
    <source>
        <dbReference type="ARBA" id="ARBA00022771"/>
    </source>
</evidence>
<accession>A0A9P8PG16</accession>
<dbReference type="GO" id="GO:0005737">
    <property type="term" value="C:cytoplasm"/>
    <property type="evidence" value="ECO:0007669"/>
    <property type="project" value="TreeGrafter"/>
</dbReference>
<dbReference type="SMART" id="SM00154">
    <property type="entry name" value="ZnF_AN1"/>
    <property type="match status" value="1"/>
</dbReference>
<dbReference type="Proteomes" id="UP000769157">
    <property type="component" value="Unassembled WGS sequence"/>
</dbReference>
<evidence type="ECO:0000259" key="4">
    <source>
        <dbReference type="SMART" id="SM00154"/>
    </source>
</evidence>
<dbReference type="GeneID" id="70232279"/>
<feature type="domain" description="AN1-type" evidence="4">
    <location>
        <begin position="16"/>
        <end position="54"/>
    </location>
</feature>
<comment type="caution">
    <text evidence="5">The sequence shown here is derived from an EMBL/GenBank/DDBJ whole genome shotgun (WGS) entry which is preliminary data.</text>
</comment>
<dbReference type="Pfam" id="PF25327">
    <property type="entry name" value="UBL_ZFAND1"/>
    <property type="match status" value="1"/>
</dbReference>
<dbReference type="InterPro" id="IPR000058">
    <property type="entry name" value="Znf_AN1"/>
</dbReference>